<gene>
    <name evidence="2" type="ORF">AXG93_1655s1000</name>
</gene>
<accession>A0A176W142</accession>
<keyword evidence="3" id="KW-1185">Reference proteome</keyword>
<sequence>MQAHDAAVFVGDYVKLASDQEQKGISNEKEMALSHGKEHGGTEEALGDEKEQWEEEEGSEDGLGEVAALEDE</sequence>
<dbReference type="Proteomes" id="UP000077202">
    <property type="component" value="Unassembled WGS sequence"/>
</dbReference>
<reference evidence="2" key="1">
    <citation type="submission" date="2016-03" db="EMBL/GenBank/DDBJ databases">
        <title>Mechanisms controlling the formation of the plant cell surface in tip-growing cells are functionally conserved among land plants.</title>
        <authorList>
            <person name="Honkanen S."/>
            <person name="Jones V.A."/>
            <person name="Morieri G."/>
            <person name="Champion C."/>
            <person name="Hetherington A.J."/>
            <person name="Kelly S."/>
            <person name="Saint-Marcoux D."/>
            <person name="Proust H."/>
            <person name="Prescott H."/>
            <person name="Dolan L."/>
        </authorList>
    </citation>
    <scope>NUCLEOTIDE SEQUENCE [LARGE SCALE GENOMIC DNA]</scope>
    <source>
        <tissue evidence="2">Whole gametophyte</tissue>
    </source>
</reference>
<evidence type="ECO:0000313" key="2">
    <source>
        <dbReference type="EMBL" id="OAE26784.1"/>
    </source>
</evidence>
<dbReference type="EMBL" id="LVLJ01002101">
    <property type="protein sequence ID" value="OAE26784.1"/>
    <property type="molecule type" value="Genomic_DNA"/>
</dbReference>
<feature type="region of interest" description="Disordered" evidence="1">
    <location>
        <begin position="30"/>
        <end position="72"/>
    </location>
</feature>
<feature type="compositionally biased region" description="Acidic residues" evidence="1">
    <location>
        <begin position="51"/>
        <end position="72"/>
    </location>
</feature>
<protein>
    <submittedName>
        <fullName evidence="2">Uncharacterized protein</fullName>
    </submittedName>
</protein>
<evidence type="ECO:0000313" key="3">
    <source>
        <dbReference type="Proteomes" id="UP000077202"/>
    </source>
</evidence>
<comment type="caution">
    <text evidence="2">The sequence shown here is derived from an EMBL/GenBank/DDBJ whole genome shotgun (WGS) entry which is preliminary data.</text>
</comment>
<name>A0A176W142_MARPO</name>
<feature type="compositionally biased region" description="Basic and acidic residues" evidence="1">
    <location>
        <begin position="30"/>
        <end position="50"/>
    </location>
</feature>
<organism evidence="2 3">
    <name type="scientific">Marchantia polymorpha subsp. ruderalis</name>
    <dbReference type="NCBI Taxonomy" id="1480154"/>
    <lineage>
        <taxon>Eukaryota</taxon>
        <taxon>Viridiplantae</taxon>
        <taxon>Streptophyta</taxon>
        <taxon>Embryophyta</taxon>
        <taxon>Marchantiophyta</taxon>
        <taxon>Marchantiopsida</taxon>
        <taxon>Marchantiidae</taxon>
        <taxon>Marchantiales</taxon>
        <taxon>Marchantiaceae</taxon>
        <taxon>Marchantia</taxon>
    </lineage>
</organism>
<dbReference type="AlphaFoldDB" id="A0A176W142"/>
<proteinExistence type="predicted"/>
<evidence type="ECO:0000256" key="1">
    <source>
        <dbReference type="SAM" id="MobiDB-lite"/>
    </source>
</evidence>